<feature type="site" description="Transition state stabilizer" evidence="6">
    <location>
        <position position="979"/>
    </location>
</feature>
<dbReference type="InterPro" id="IPR013780">
    <property type="entry name" value="Glyco_hydro_b"/>
</dbReference>
<comment type="function">
    <text evidence="6">Maltosyltransferase that uses maltose 1-phosphate (M1P) as the sugar donor to elongate linear or branched alpha-(1-&gt;4)-glucans. Is involved in a branched alpha-glucan biosynthetic pathway from trehalose, together with TreS, Mak and GlgB.</text>
</comment>
<feature type="active site" description="Proton donor" evidence="6">
    <location>
        <position position="921"/>
    </location>
</feature>
<reference evidence="9 10" key="1">
    <citation type="journal article" date="2011" name="J. Bacteriol.">
        <title>Complete genome sequence of the type strain Cupriavidus necator N-1.</title>
        <authorList>
            <person name="Poehlein A."/>
            <person name="Kusian B."/>
            <person name="Friedrich B."/>
            <person name="Daniel R."/>
            <person name="Bowien B."/>
        </authorList>
    </citation>
    <scope>NUCLEOTIDE SEQUENCE [LARGE SCALE GENOMIC DNA]</scope>
    <source>
        <strain evidence="10">ATCC 43291 / DSM 13513 / CCUG 52238 / LMG 8453 / N-1</strain>
    </source>
</reference>
<keyword evidence="2 6" id="KW-0328">Glycosyltransferase</keyword>
<proteinExistence type="inferred from homology"/>
<dbReference type="GO" id="GO:0004553">
    <property type="term" value="F:hydrolase activity, hydrolyzing O-glycosyl compounds"/>
    <property type="evidence" value="ECO:0007669"/>
    <property type="project" value="InterPro"/>
</dbReference>
<dbReference type="EMBL" id="CP002878">
    <property type="protein sequence ID" value="AEI80516.1"/>
    <property type="molecule type" value="Genomic_DNA"/>
</dbReference>
<organism evidence="9 10">
    <name type="scientific">Cupriavidus necator (strain ATCC 43291 / DSM 13513 / CCUG 52238 / LMG 8453 / N-1)</name>
    <name type="common">Ralstonia eutropha</name>
    <dbReference type="NCBI Taxonomy" id="1042878"/>
    <lineage>
        <taxon>Bacteria</taxon>
        <taxon>Pseudomonadati</taxon>
        <taxon>Pseudomonadota</taxon>
        <taxon>Betaproteobacteria</taxon>
        <taxon>Burkholderiales</taxon>
        <taxon>Burkholderiaceae</taxon>
        <taxon>Cupriavidus</taxon>
    </lineage>
</organism>
<dbReference type="PANTHER" id="PTHR47786">
    <property type="entry name" value="ALPHA-1,4-GLUCAN:MALTOSE-1-PHOSPHATE MALTOSYLTRANSFERASE"/>
    <property type="match status" value="1"/>
</dbReference>
<dbReference type="InterPro" id="IPR021828">
    <property type="entry name" value="GlgE_dom_N/S"/>
</dbReference>
<dbReference type="EC" id="2.4.99.16" evidence="6"/>
<feature type="binding site" evidence="6">
    <location>
        <position position="759"/>
    </location>
    <ligand>
        <name>alpha-maltose 1-phosphate</name>
        <dbReference type="ChEBI" id="CHEBI:63576"/>
    </ligand>
</feature>
<dbReference type="PANTHER" id="PTHR47786:SF2">
    <property type="entry name" value="GLYCOSYL HYDROLASE FAMILY 13 CATALYTIC DOMAIN-CONTAINING PROTEIN"/>
    <property type="match status" value="1"/>
</dbReference>
<dbReference type="InterPro" id="IPR006047">
    <property type="entry name" value="GH13_cat_dom"/>
</dbReference>
<evidence type="ECO:0000256" key="7">
    <source>
        <dbReference type="SAM" id="MobiDB-lite"/>
    </source>
</evidence>
<feature type="binding site" evidence="6">
    <location>
        <position position="819"/>
    </location>
    <ligand>
        <name>alpha-maltose 1-phosphate</name>
        <dbReference type="ChEBI" id="CHEBI:63576"/>
    </ligand>
</feature>
<dbReference type="Gene3D" id="2.60.40.10">
    <property type="entry name" value="Immunoglobulins"/>
    <property type="match status" value="1"/>
</dbReference>
<dbReference type="Gene3D" id="3.20.20.80">
    <property type="entry name" value="Glycosidases"/>
    <property type="match status" value="2"/>
</dbReference>
<dbReference type="CDD" id="cd11344">
    <property type="entry name" value="AmyAc_GlgE_like"/>
    <property type="match status" value="1"/>
</dbReference>
<evidence type="ECO:0000256" key="1">
    <source>
        <dbReference type="ARBA" id="ARBA00011738"/>
    </source>
</evidence>
<gene>
    <name evidence="9" type="primary">aam</name>
    <name evidence="6" type="synonym">glgE</name>
    <name evidence="9" type="ordered locus">CNE_2c15570</name>
</gene>
<dbReference type="AlphaFoldDB" id="F8GPE8"/>
<evidence type="ECO:0000256" key="6">
    <source>
        <dbReference type="HAMAP-Rule" id="MF_02124"/>
    </source>
</evidence>
<dbReference type="GO" id="GO:0030979">
    <property type="term" value="P:alpha-glucan biosynthetic process"/>
    <property type="evidence" value="ECO:0007669"/>
    <property type="project" value="UniProtKB-UniRule"/>
</dbReference>
<evidence type="ECO:0000256" key="3">
    <source>
        <dbReference type="ARBA" id="ARBA00022679"/>
    </source>
</evidence>
<dbReference type="InterPro" id="IPR013783">
    <property type="entry name" value="Ig-like_fold"/>
</dbReference>
<sequence>MPLRGLGRARNGDWPGALARTSHGCAIPPACREVPDRDFCCSVGAKHREDFVRICQIDLTGTPDADEHALQRVAALGFDHVLIGGWPHLPGEDAFAACARHGLAPLLDISLDRYAADPADGAGPAPDLAWIDSATPAFAPHETDSHIPGARLRWRDQRASDALVQWWAARLRQAWEAGAAGFCCRAPARVPGRHWAALTGTLRSDAVPAQARGAPCFLAWTPGLTPAQLDDLAPAGFDAAFCSLPWWDFRSPWLTEEFARLRPFGRVLAAPALTPASHDALSARRALWTAAAIGDGILVPAGFETGGALARDPLAADGAVHQGAPYDITHELLETNTWLAARDPTPALAVRLLSGPDAPLTVLARLPVPNGACAPPDAAGNRSDPAVPDGAAALAVVLNPDPAAPGTLGADRVLSALPHASAHLESSLGGPGGTLDANHRLDALASITLAPADIRLYEVPPVPLTRPGMPAADARAPHGHETLAATGLGSVVAAMEAPRIAIEHVEPACNEGRFAVRRVVGERVTVSADIWMDGHDKLAAAVLWRAPGETGWHEAPMQPVINDRWEGSFPLVALGRHEFTVEAWRDTFASWLDEIGKKRAAGLNVALEIEEGARLVADALLQPARNGKQGNGSKDNRKVPTNSELSAIVDELTTAAGDDARRQEILLSPRTAATMQAVMATPAGRPFASRHPVAMPVEADRLAARYASWYELFPRSQSNDETRHGTFDDVIARLPAIRAMGFDVLYFTPIHPIGRTHRKGRNNSLRAEPGDHGSPYAIGGKEGGHDALHPELGTFEDFRRLRDAAARHGLELALDFAIQCSPDHPWLRDHPEWFAHRPDGSLRYAENPPKKYEDIVNVDFYAAPPAGAALWQALRDVVMFWADQGVRIFRVDNPHTKPLPFWEWMIADVRARHPDTIFLAEAFTRPKMMARLAKLGFSQSYTYFTWRNAKWELTEYLTELTQSPLRDFFRPHFFVNTPDINPYFLHQGGRPAFLIRAALATLLSGLWGMYSGFELCESAPFVLNGKVREEYLDSEKYQLRVRDWQQPGNIVAEISRLNEIRAGHPALQNHLGLRFYHAGSDAVLWFARFMPGTDYLFGDDVLLAAINLDPHTAHEADIEIPLWEWGLPDQAGLAVHDLMQGRRFELRGKLQRIRLDPAQLPFTVWHVRPLERPAPRPPVAPASTDPHGA</sequence>
<dbReference type="Pfam" id="PF21702">
    <property type="entry name" value="GLGE_C"/>
    <property type="match status" value="1"/>
</dbReference>
<dbReference type="Gene3D" id="1.20.58.80">
    <property type="entry name" value="Phosphotransferase system, lactose/cellobiose-type IIA subunit"/>
    <property type="match status" value="1"/>
</dbReference>
<name>F8GPE8_CUPNN</name>
<dbReference type="KEGG" id="cnc:CNE_2c15570"/>
<dbReference type="HOGENOM" id="CLU_007336_1_2_4"/>
<keyword evidence="9" id="KW-0326">Glycosidase</keyword>
<dbReference type="Pfam" id="PF11896">
    <property type="entry name" value="GlgE_dom_N_S"/>
    <property type="match status" value="1"/>
</dbReference>
<dbReference type="Proteomes" id="UP000006798">
    <property type="component" value="Chromosome 2"/>
</dbReference>
<comment type="subunit">
    <text evidence="1 6">Homodimer.</text>
</comment>
<evidence type="ECO:0000256" key="5">
    <source>
        <dbReference type="ARBA" id="ARBA00048735"/>
    </source>
</evidence>
<comment type="similarity">
    <text evidence="6">Belongs to the glycosyl hydrolase 13 family. GlgE subfamily.</text>
</comment>
<keyword evidence="3 6" id="KW-0808">Transferase</keyword>
<keyword evidence="9" id="KW-0378">Hydrolase</keyword>
<dbReference type="InterPro" id="IPR049171">
    <property type="entry name" value="GLGE_C"/>
</dbReference>
<evidence type="ECO:0000256" key="4">
    <source>
        <dbReference type="ARBA" id="ARBA00023277"/>
    </source>
</evidence>
<dbReference type="InterPro" id="IPR017853">
    <property type="entry name" value="GH"/>
</dbReference>
<dbReference type="InterPro" id="IPR026585">
    <property type="entry name" value="GlgE"/>
</dbReference>
<dbReference type="SMART" id="SM00642">
    <property type="entry name" value="Aamy"/>
    <property type="match status" value="1"/>
</dbReference>
<dbReference type="Gene3D" id="2.60.40.1180">
    <property type="entry name" value="Golgi alpha-mannosidase II"/>
    <property type="match status" value="1"/>
</dbReference>
<dbReference type="HAMAP" id="MF_02124">
    <property type="entry name" value="GlgE"/>
    <property type="match status" value="1"/>
</dbReference>
<feature type="domain" description="Glycosyl hydrolase family 13 catalytic" evidence="8">
    <location>
        <begin position="711"/>
        <end position="1061"/>
    </location>
</feature>
<feature type="binding site" evidence="6">
    <location>
        <position position="854"/>
    </location>
    <ligand>
        <name>alpha-maltose 1-phosphate</name>
        <dbReference type="ChEBI" id="CHEBI:63576"/>
    </ligand>
</feature>
<evidence type="ECO:0000256" key="2">
    <source>
        <dbReference type="ARBA" id="ARBA00022676"/>
    </source>
</evidence>
<feature type="binding site" evidence="6">
    <location>
        <begin position="1036"/>
        <end position="1037"/>
    </location>
    <ligand>
        <name>alpha-maltose 1-phosphate</name>
        <dbReference type="ChEBI" id="CHEBI:63576"/>
    </ligand>
</feature>
<dbReference type="SUPFAM" id="SSF51445">
    <property type="entry name" value="(Trans)glycosidases"/>
    <property type="match status" value="2"/>
</dbReference>
<dbReference type="GO" id="GO:0016758">
    <property type="term" value="F:hexosyltransferase activity"/>
    <property type="evidence" value="ECO:0007669"/>
    <property type="project" value="UniProtKB-UniRule"/>
</dbReference>
<protein>
    <recommendedName>
        <fullName evidence="6">Alpha-1,4-glucan:maltose-1-phosphate maltosyltransferase</fullName>
        <shortName evidence="6">GMPMT</shortName>
        <ecNumber evidence="6">2.4.99.16</ecNumber>
    </recommendedName>
    <alternativeName>
        <fullName evidence="6">(1-&gt;4)-alpha-D-glucan:maltose-1-phosphate alpha-D-maltosyltransferase</fullName>
    </alternativeName>
</protein>
<keyword evidence="4 6" id="KW-0119">Carbohydrate metabolism</keyword>
<evidence type="ECO:0000259" key="8">
    <source>
        <dbReference type="SMART" id="SM00642"/>
    </source>
</evidence>
<comment type="catalytic activity">
    <reaction evidence="5 6">
        <text>alpha-maltose 1-phosphate + [(1-&gt;4)-alpha-D-glucosyl](n) = [(1-&gt;4)-alpha-D-glucosyl](n+2) + phosphate</text>
        <dbReference type="Rhea" id="RHEA:42692"/>
        <dbReference type="Rhea" id="RHEA-COMP:9584"/>
        <dbReference type="Rhea" id="RHEA-COMP:10183"/>
        <dbReference type="ChEBI" id="CHEBI:15444"/>
        <dbReference type="ChEBI" id="CHEBI:43474"/>
        <dbReference type="ChEBI" id="CHEBI:63576"/>
        <dbReference type="EC" id="2.4.99.16"/>
    </reaction>
</comment>
<feature type="binding site" evidence="6">
    <location>
        <position position="893"/>
    </location>
    <ligand>
        <name>alpha-maltose 1-phosphate</name>
        <dbReference type="ChEBI" id="CHEBI:63576"/>
    </ligand>
</feature>
<accession>F8GPE8</accession>
<feature type="region of interest" description="Disordered" evidence="7">
    <location>
        <begin position="757"/>
        <end position="776"/>
    </location>
</feature>
<evidence type="ECO:0000313" key="10">
    <source>
        <dbReference type="Proteomes" id="UP000006798"/>
    </source>
</evidence>
<evidence type="ECO:0000313" key="9">
    <source>
        <dbReference type="EMBL" id="AEI80516.1"/>
    </source>
</evidence>
<feature type="active site" description="Nucleophile" evidence="6">
    <location>
        <position position="892"/>
    </location>
</feature>